<accession>A0AC35UAY9</accession>
<organism evidence="1 2">
    <name type="scientific">Rhabditophanes sp. KR3021</name>
    <dbReference type="NCBI Taxonomy" id="114890"/>
    <lineage>
        <taxon>Eukaryota</taxon>
        <taxon>Metazoa</taxon>
        <taxon>Ecdysozoa</taxon>
        <taxon>Nematoda</taxon>
        <taxon>Chromadorea</taxon>
        <taxon>Rhabditida</taxon>
        <taxon>Tylenchina</taxon>
        <taxon>Panagrolaimomorpha</taxon>
        <taxon>Strongyloidoidea</taxon>
        <taxon>Alloionematidae</taxon>
        <taxon>Rhabditophanes</taxon>
    </lineage>
</organism>
<name>A0AC35UAY9_9BILA</name>
<dbReference type="WBParaSite" id="RSKR_0000948200.1">
    <property type="protein sequence ID" value="RSKR_0000948200.1"/>
    <property type="gene ID" value="RSKR_0000948200"/>
</dbReference>
<proteinExistence type="predicted"/>
<reference evidence="2" key="1">
    <citation type="submission" date="2016-11" db="UniProtKB">
        <authorList>
            <consortium name="WormBaseParasite"/>
        </authorList>
    </citation>
    <scope>IDENTIFICATION</scope>
    <source>
        <strain evidence="2">KR3021</strain>
    </source>
</reference>
<protein>
    <submittedName>
        <fullName evidence="2">18S rRNA aminocarboxypropyltransferase</fullName>
    </submittedName>
</protein>
<evidence type="ECO:0000313" key="2">
    <source>
        <dbReference type="WBParaSite" id="RSKR_0000948200.1"/>
    </source>
</evidence>
<dbReference type="Proteomes" id="UP000095286">
    <property type="component" value="Unplaced"/>
</dbReference>
<sequence>MRRHKKGQFPTKSNNKPQRGQKERDYDAPVETIQSSSGEESGEDVPDEENDIDESVDHTTFKMPCVLRMFDYNQCDPKRCSGRKLMRFNLIEHQKFTNKFPGLVLSPTGTSTICPNDRDFIINNGLAVVDCSWNEVDNTPLHRVKAQEHRLLPFMIAANPVNYGKPCKLTCVEALAAGLYIIGEREAAKVIMSKFKWGLNFIEMNKEPLEIYTRCKSSNDIIEAQNKYIQKITKESDDNKNQPMDLPPGFSDEEYEEESEEEK</sequence>
<evidence type="ECO:0000313" key="1">
    <source>
        <dbReference type="Proteomes" id="UP000095286"/>
    </source>
</evidence>